<dbReference type="AlphaFoldDB" id="A0A7K1KPQ8"/>
<comment type="subcellular location">
    <subcellularLocation>
        <location evidence="1">Cell membrane</location>
        <topology evidence="1">Multi-pass membrane protein</topology>
    </subcellularLocation>
</comment>
<evidence type="ECO:0000256" key="4">
    <source>
        <dbReference type="ARBA" id="ARBA00022692"/>
    </source>
</evidence>
<comment type="caution">
    <text evidence="8">The sequence shown here is derived from an EMBL/GenBank/DDBJ whole genome shotgun (WGS) entry which is preliminary data.</text>
</comment>
<dbReference type="PANTHER" id="PTHR34584">
    <property type="entry name" value="NA(+)/H(+) ANTIPORTER SUBUNIT E1"/>
    <property type="match status" value="1"/>
</dbReference>
<evidence type="ECO:0000313" key="8">
    <source>
        <dbReference type="EMBL" id="MUM78073.1"/>
    </source>
</evidence>
<gene>
    <name evidence="8" type="ORF">GKC30_10540</name>
</gene>
<feature type="transmembrane region" description="Helical" evidence="7">
    <location>
        <begin position="50"/>
        <end position="71"/>
    </location>
</feature>
<name>A0A7K1KPQ8_9BACT</name>
<dbReference type="GO" id="GO:0008324">
    <property type="term" value="F:monoatomic cation transmembrane transporter activity"/>
    <property type="evidence" value="ECO:0007669"/>
    <property type="project" value="InterPro"/>
</dbReference>
<dbReference type="PANTHER" id="PTHR34584:SF1">
    <property type="entry name" value="NA(+)_H(+) ANTIPORTER SUBUNIT E1"/>
    <property type="match status" value="1"/>
</dbReference>
<keyword evidence="6 7" id="KW-0472">Membrane</keyword>
<dbReference type="Proteomes" id="UP000461162">
    <property type="component" value="Unassembled WGS sequence"/>
</dbReference>
<evidence type="ECO:0000313" key="9">
    <source>
        <dbReference type="Proteomes" id="UP000461162"/>
    </source>
</evidence>
<feature type="transmembrane region" description="Helical" evidence="7">
    <location>
        <begin position="83"/>
        <end position="99"/>
    </location>
</feature>
<keyword evidence="4 7" id="KW-0812">Transmembrane</keyword>
<evidence type="ECO:0000256" key="2">
    <source>
        <dbReference type="ARBA" id="ARBA00006228"/>
    </source>
</evidence>
<comment type="similarity">
    <text evidence="2">Belongs to the CPA3 antiporters (TC 2.A.63) subunit E family.</text>
</comment>
<protein>
    <submittedName>
        <fullName evidence="8">Cation:proton antiporter</fullName>
    </submittedName>
</protein>
<sequence>MEQMTDTVRVIRTGEPVRAKPGRFDALISFVLRFLMLFVTWLILSGMFDAFHVSLGVACSAFVTWLSADIFPPEVRRFRRLRSLWLLALYVPWLVWEIAKCNMRMLRLSFDPRLNDKIAPRIVTFKTGLRNELALTFLANSITMTPGTITVSIDERGYVSVHAFDDVSAAGLPGDMEKKIKAIFEEA</sequence>
<evidence type="ECO:0000256" key="3">
    <source>
        <dbReference type="ARBA" id="ARBA00022475"/>
    </source>
</evidence>
<dbReference type="EMBL" id="WODC01000006">
    <property type="protein sequence ID" value="MUM78073.1"/>
    <property type="molecule type" value="Genomic_DNA"/>
</dbReference>
<dbReference type="Pfam" id="PF01899">
    <property type="entry name" value="MNHE"/>
    <property type="match status" value="1"/>
</dbReference>
<dbReference type="PIRSF" id="PIRSF019239">
    <property type="entry name" value="MrpE"/>
    <property type="match status" value="1"/>
</dbReference>
<feature type="transmembrane region" description="Helical" evidence="7">
    <location>
        <begin position="26"/>
        <end position="44"/>
    </location>
</feature>
<evidence type="ECO:0000256" key="1">
    <source>
        <dbReference type="ARBA" id="ARBA00004651"/>
    </source>
</evidence>
<evidence type="ECO:0000256" key="7">
    <source>
        <dbReference type="SAM" id="Phobius"/>
    </source>
</evidence>
<evidence type="ECO:0000256" key="5">
    <source>
        <dbReference type="ARBA" id="ARBA00022989"/>
    </source>
</evidence>
<keyword evidence="9" id="KW-1185">Reference proteome</keyword>
<keyword evidence="5 7" id="KW-1133">Transmembrane helix</keyword>
<organism evidence="8 9">
    <name type="scientific">Pseudodesulfovibrio alkaliphilus</name>
    <dbReference type="NCBI Taxonomy" id="2661613"/>
    <lineage>
        <taxon>Bacteria</taxon>
        <taxon>Pseudomonadati</taxon>
        <taxon>Thermodesulfobacteriota</taxon>
        <taxon>Desulfovibrionia</taxon>
        <taxon>Desulfovibrionales</taxon>
        <taxon>Desulfovibrionaceae</taxon>
    </lineage>
</organism>
<dbReference type="InterPro" id="IPR002758">
    <property type="entry name" value="Cation_antiport_E"/>
</dbReference>
<dbReference type="GO" id="GO:0005886">
    <property type="term" value="C:plasma membrane"/>
    <property type="evidence" value="ECO:0007669"/>
    <property type="project" value="UniProtKB-SubCell"/>
</dbReference>
<reference evidence="8 9" key="1">
    <citation type="submission" date="2019-11" db="EMBL/GenBank/DDBJ databases">
        <title>Pseudodesulfovibrio alkaliphilus, sp. nov., an alkaliphilic sulfate-reducing bacteria from mud volcano of Taman peninsula, Russia.</title>
        <authorList>
            <person name="Frolova A."/>
            <person name="Merkel A.Y."/>
            <person name="Slobodkin A.I."/>
        </authorList>
    </citation>
    <scope>NUCLEOTIDE SEQUENCE [LARGE SCALE GENOMIC DNA]</scope>
    <source>
        <strain evidence="8 9">F-1</strain>
    </source>
</reference>
<accession>A0A7K1KPQ8</accession>
<keyword evidence="3" id="KW-1003">Cell membrane</keyword>
<proteinExistence type="inferred from homology"/>
<evidence type="ECO:0000256" key="6">
    <source>
        <dbReference type="ARBA" id="ARBA00023136"/>
    </source>
</evidence>